<comment type="caution">
    <text evidence="2">The sequence shown here is derived from an EMBL/GenBank/DDBJ whole genome shotgun (WGS) entry which is preliminary data.</text>
</comment>
<dbReference type="AlphaFoldDB" id="A0A7Z9BWA1"/>
<reference evidence="2" key="1">
    <citation type="submission" date="2019-10" db="EMBL/GenBank/DDBJ databases">
        <authorList>
            <consortium name="Genoscope - CEA"/>
            <person name="William W."/>
        </authorList>
    </citation>
    <scope>NUCLEOTIDE SEQUENCE [LARGE SCALE GENOMIC DNA]</scope>
    <source>
        <strain evidence="2">BBR_PRJEB10992</strain>
    </source>
</reference>
<dbReference type="EMBL" id="CZCU02000156">
    <property type="protein sequence ID" value="VXD23934.1"/>
    <property type="molecule type" value="Genomic_DNA"/>
</dbReference>
<keyword evidence="1" id="KW-0812">Transmembrane</keyword>
<gene>
    <name evidence="2" type="ORF">PL8927_790074</name>
</gene>
<accession>A0A7Z9BWA1</accession>
<keyword evidence="1" id="KW-1133">Transmembrane helix</keyword>
<organism evidence="2 3">
    <name type="scientific">Planktothrix serta PCC 8927</name>
    <dbReference type="NCBI Taxonomy" id="671068"/>
    <lineage>
        <taxon>Bacteria</taxon>
        <taxon>Bacillati</taxon>
        <taxon>Cyanobacteriota</taxon>
        <taxon>Cyanophyceae</taxon>
        <taxon>Oscillatoriophycideae</taxon>
        <taxon>Oscillatoriales</taxon>
        <taxon>Microcoleaceae</taxon>
        <taxon>Planktothrix</taxon>
    </lineage>
</organism>
<dbReference type="Proteomes" id="UP000184550">
    <property type="component" value="Unassembled WGS sequence"/>
</dbReference>
<evidence type="ECO:0000313" key="2">
    <source>
        <dbReference type="EMBL" id="VXD23934.1"/>
    </source>
</evidence>
<keyword evidence="3" id="KW-1185">Reference proteome</keyword>
<keyword evidence="1" id="KW-0472">Membrane</keyword>
<feature type="transmembrane region" description="Helical" evidence="1">
    <location>
        <begin position="46"/>
        <end position="63"/>
    </location>
</feature>
<name>A0A7Z9BWA1_9CYAN</name>
<evidence type="ECO:0000256" key="1">
    <source>
        <dbReference type="SAM" id="Phobius"/>
    </source>
</evidence>
<sequence length="68" mass="7589">MDRYGICMPETLSLSKLLDIVYHTIVNSVGIGTNKINLGESMYPTLIWWLFFVSVKFSVGLIAPPNPS</sequence>
<evidence type="ECO:0000313" key="3">
    <source>
        <dbReference type="Proteomes" id="UP000184550"/>
    </source>
</evidence>
<protein>
    <submittedName>
        <fullName evidence="2">Uncharacterized protein</fullName>
    </submittedName>
</protein>
<proteinExistence type="predicted"/>